<protein>
    <submittedName>
        <fullName evidence="1">Uncharacterized protein</fullName>
    </submittedName>
</protein>
<dbReference type="EMBL" id="JAWDJW010009961">
    <property type="protein sequence ID" value="KAK3052824.1"/>
    <property type="molecule type" value="Genomic_DNA"/>
</dbReference>
<evidence type="ECO:0000313" key="1">
    <source>
        <dbReference type="EMBL" id="KAK3052824.1"/>
    </source>
</evidence>
<feature type="non-terminal residue" evidence="1">
    <location>
        <position position="316"/>
    </location>
</feature>
<comment type="caution">
    <text evidence="1">The sequence shown here is derived from an EMBL/GenBank/DDBJ whole genome shotgun (WGS) entry which is preliminary data.</text>
</comment>
<evidence type="ECO:0000313" key="2">
    <source>
        <dbReference type="Proteomes" id="UP001186974"/>
    </source>
</evidence>
<dbReference type="Proteomes" id="UP001186974">
    <property type="component" value="Unassembled WGS sequence"/>
</dbReference>
<reference evidence="1" key="1">
    <citation type="submission" date="2024-09" db="EMBL/GenBank/DDBJ databases">
        <title>Black Yeasts Isolated from many extreme environments.</title>
        <authorList>
            <person name="Coleine C."/>
            <person name="Stajich J.E."/>
            <person name="Selbmann L."/>
        </authorList>
    </citation>
    <scope>NUCLEOTIDE SEQUENCE</scope>
    <source>
        <strain evidence="1">CCFEE 5737</strain>
    </source>
</reference>
<gene>
    <name evidence="1" type="ORF">LTS18_012229</name>
</gene>
<name>A0ACC3CXL3_9PEZI</name>
<proteinExistence type="predicted"/>
<accession>A0ACC3CXL3</accession>
<keyword evidence="2" id="KW-1185">Reference proteome</keyword>
<organism evidence="1 2">
    <name type="scientific">Coniosporium uncinatum</name>
    <dbReference type="NCBI Taxonomy" id="93489"/>
    <lineage>
        <taxon>Eukaryota</taxon>
        <taxon>Fungi</taxon>
        <taxon>Dikarya</taxon>
        <taxon>Ascomycota</taxon>
        <taxon>Pezizomycotina</taxon>
        <taxon>Dothideomycetes</taxon>
        <taxon>Dothideomycetes incertae sedis</taxon>
        <taxon>Coniosporium</taxon>
    </lineage>
</organism>
<sequence length="316" mass="34022">MASLESWALPKLSSLLPLDEESLKQIITYTDTLPKDAAAEHLKNLLGDSPQALEFISSFNTRRQTPPAEAQVRQQNTRQSEGSGVPRAKPKKKRGSQLNRLPEPRRPENHGTATSAYIKKDVEDYMAGSSKAKKEAHMANTLALQEKPDAVQVPLAASGPVTRNPTPIPKPPPSAAGPLISEIGVKPSSRSASPVPKAKTKVNVAGGIPMHGQSTAVNDLDSAIRALEIQTNPSMSFSAADNARRRCNCMATRHPLLDAAPNCLNCGKIICVKEGLGPCTFCEKPLLSASEIQSMVRVLREERGQAKMEANNLSQK</sequence>